<evidence type="ECO:0008006" key="4">
    <source>
        <dbReference type="Google" id="ProtNLM"/>
    </source>
</evidence>
<keyword evidence="3" id="KW-1185">Reference proteome</keyword>
<gene>
    <name evidence="2" type="ORF">CSC78_16530</name>
</gene>
<feature type="transmembrane region" description="Helical" evidence="1">
    <location>
        <begin position="49"/>
        <end position="70"/>
    </location>
</feature>
<protein>
    <recommendedName>
        <fullName evidence="4">PH domain-containing protein</fullName>
    </recommendedName>
</protein>
<reference evidence="2 3" key="1">
    <citation type="submission" date="2017-10" db="EMBL/GenBank/DDBJ databases">
        <title>Whole genome sequencing of members of genus Pseudoxanthomonas.</title>
        <authorList>
            <person name="Kumar S."/>
            <person name="Bansal K."/>
            <person name="Kaur A."/>
            <person name="Patil P."/>
            <person name="Sharma S."/>
            <person name="Patil P.B."/>
        </authorList>
    </citation>
    <scope>NUCLEOTIDE SEQUENCE [LARGE SCALE GENOMIC DNA]</scope>
    <source>
        <strain evidence="2 3">DSM 17109</strain>
    </source>
</reference>
<evidence type="ECO:0000313" key="2">
    <source>
        <dbReference type="EMBL" id="KAF1723254.1"/>
    </source>
</evidence>
<sequence length="163" mass="18520">MRKLRQASTSRRDLRVYGMLLVGAMFVYAGLTLDPASNCDASGRQCAPWLVPVAFVMGFVFAGTALAMLVHVRRWGSRLDLEARTLWWWDDEIAPGEHAIALDRIARIRVRRADESDDRILLYDHDDAPLRFPSERGVPYDAIEWARDLAGHCPHIRVDMEGT</sequence>
<organism evidence="2 3">
    <name type="scientific">Pseudoxanthomonas japonensis</name>
    <dbReference type="NCBI Taxonomy" id="69284"/>
    <lineage>
        <taxon>Bacteria</taxon>
        <taxon>Pseudomonadati</taxon>
        <taxon>Pseudomonadota</taxon>
        <taxon>Gammaproteobacteria</taxon>
        <taxon>Lysobacterales</taxon>
        <taxon>Lysobacteraceae</taxon>
        <taxon>Pseudoxanthomonas</taxon>
    </lineage>
</organism>
<evidence type="ECO:0000256" key="1">
    <source>
        <dbReference type="SAM" id="Phobius"/>
    </source>
</evidence>
<keyword evidence="1" id="KW-1133">Transmembrane helix</keyword>
<feature type="transmembrane region" description="Helical" evidence="1">
    <location>
        <begin position="12"/>
        <end position="29"/>
    </location>
</feature>
<evidence type="ECO:0000313" key="3">
    <source>
        <dbReference type="Proteomes" id="UP000781710"/>
    </source>
</evidence>
<keyword evidence="1" id="KW-0812">Transmembrane</keyword>
<keyword evidence="1" id="KW-0472">Membrane</keyword>
<dbReference type="EMBL" id="PDWW01000030">
    <property type="protein sequence ID" value="KAF1723254.1"/>
    <property type="molecule type" value="Genomic_DNA"/>
</dbReference>
<proteinExistence type="predicted"/>
<dbReference type="RefSeq" id="WP_162338969.1">
    <property type="nucleotide sequence ID" value="NZ_JBHSRQ010000014.1"/>
</dbReference>
<comment type="caution">
    <text evidence="2">The sequence shown here is derived from an EMBL/GenBank/DDBJ whole genome shotgun (WGS) entry which is preliminary data.</text>
</comment>
<name>A0ABQ6ZDA8_9GAMM</name>
<dbReference type="Proteomes" id="UP000781710">
    <property type="component" value="Unassembled WGS sequence"/>
</dbReference>
<accession>A0ABQ6ZDA8</accession>